<comment type="domain">
    <text evidence="8">The N-terminal domain determines nucleotide recognition and specific binding, while the C-terminal domain determines the specific binding to the target protein.</text>
</comment>
<dbReference type="PANTHER" id="PTHR19136:SF81">
    <property type="entry name" value="MOLYBDENUM COFACTOR GUANYLYLTRANSFERASE"/>
    <property type="match status" value="1"/>
</dbReference>
<organism evidence="10 11">
    <name type="scientific">Flavobacterium gillisiae</name>
    <dbReference type="NCBI Taxonomy" id="150146"/>
    <lineage>
        <taxon>Bacteria</taxon>
        <taxon>Pseudomonadati</taxon>
        <taxon>Bacteroidota</taxon>
        <taxon>Flavobacteriia</taxon>
        <taxon>Flavobacteriales</taxon>
        <taxon>Flavobacteriaceae</taxon>
        <taxon>Flavobacterium</taxon>
    </lineage>
</organism>
<comment type="caution">
    <text evidence="8">Lacks conserved residue(s) required for the propagation of feature annotation.</text>
</comment>
<keyword evidence="4 8" id="KW-0547">Nucleotide-binding</keyword>
<dbReference type="InterPro" id="IPR013482">
    <property type="entry name" value="Molybde_CF_guanTrfase"/>
</dbReference>
<dbReference type="STRING" id="150146.SAMN05443667_101494"/>
<dbReference type="OrthoDB" id="9788394at2"/>
<dbReference type="HAMAP" id="MF_00316">
    <property type="entry name" value="MobA"/>
    <property type="match status" value="1"/>
</dbReference>
<dbReference type="GO" id="GO:0061603">
    <property type="term" value="F:molybdenum cofactor guanylyltransferase activity"/>
    <property type="evidence" value="ECO:0007669"/>
    <property type="project" value="UniProtKB-EC"/>
</dbReference>
<name>A0A1H3XEN1_9FLAO</name>
<dbReference type="EMBL" id="FNRD01000001">
    <property type="protein sequence ID" value="SDZ97875.1"/>
    <property type="molecule type" value="Genomic_DNA"/>
</dbReference>
<evidence type="ECO:0000256" key="3">
    <source>
        <dbReference type="ARBA" id="ARBA00022723"/>
    </source>
</evidence>
<dbReference type="Pfam" id="PF12804">
    <property type="entry name" value="NTP_transf_3"/>
    <property type="match status" value="1"/>
</dbReference>
<comment type="function">
    <text evidence="8">Transfers a GMP moiety from GTP to Mo-molybdopterin (Mo-MPT) cofactor (Moco or molybdenum cofactor) to form Mo-molybdopterin guanine dinucleotide (Mo-MGD) cofactor.</text>
</comment>
<dbReference type="Proteomes" id="UP000198951">
    <property type="component" value="Unassembled WGS sequence"/>
</dbReference>
<dbReference type="GO" id="GO:0046872">
    <property type="term" value="F:metal ion binding"/>
    <property type="evidence" value="ECO:0007669"/>
    <property type="project" value="UniProtKB-KW"/>
</dbReference>
<feature type="binding site" evidence="8">
    <location>
        <position position="67"/>
    </location>
    <ligand>
        <name>GTP</name>
        <dbReference type="ChEBI" id="CHEBI:37565"/>
    </ligand>
</feature>
<feature type="binding site" evidence="8">
    <location>
        <position position="96"/>
    </location>
    <ligand>
        <name>Mg(2+)</name>
        <dbReference type="ChEBI" id="CHEBI:18420"/>
    </ligand>
</feature>
<dbReference type="GO" id="GO:0005525">
    <property type="term" value="F:GTP binding"/>
    <property type="evidence" value="ECO:0007669"/>
    <property type="project" value="UniProtKB-UniRule"/>
</dbReference>
<evidence type="ECO:0000256" key="8">
    <source>
        <dbReference type="HAMAP-Rule" id="MF_00316"/>
    </source>
</evidence>
<keyword evidence="6 8" id="KW-0342">GTP-binding</keyword>
<dbReference type="RefSeq" id="WP_091084173.1">
    <property type="nucleotide sequence ID" value="NZ_FNRD01000001.1"/>
</dbReference>
<evidence type="ECO:0000256" key="5">
    <source>
        <dbReference type="ARBA" id="ARBA00022842"/>
    </source>
</evidence>
<dbReference type="CDD" id="cd02503">
    <property type="entry name" value="MobA"/>
    <property type="match status" value="1"/>
</dbReference>
<feature type="binding site" evidence="8">
    <location>
        <position position="96"/>
    </location>
    <ligand>
        <name>GTP</name>
        <dbReference type="ChEBI" id="CHEBI:37565"/>
    </ligand>
</feature>
<feature type="domain" description="MobA-like NTP transferase" evidence="9">
    <location>
        <begin position="7"/>
        <end position="157"/>
    </location>
</feature>
<dbReference type="PANTHER" id="PTHR19136">
    <property type="entry name" value="MOLYBDENUM COFACTOR GUANYLYLTRANSFERASE"/>
    <property type="match status" value="1"/>
</dbReference>
<comment type="similarity">
    <text evidence="8">Belongs to the MobA family.</text>
</comment>
<feature type="binding site" evidence="8">
    <location>
        <position position="22"/>
    </location>
    <ligand>
        <name>GTP</name>
        <dbReference type="ChEBI" id="CHEBI:37565"/>
    </ligand>
</feature>
<evidence type="ECO:0000313" key="11">
    <source>
        <dbReference type="Proteomes" id="UP000198951"/>
    </source>
</evidence>
<keyword evidence="7 8" id="KW-0501">Molybdenum cofactor biosynthesis</keyword>
<feature type="binding site" evidence="8">
    <location>
        <begin position="10"/>
        <end position="12"/>
    </location>
    <ligand>
        <name>GTP</name>
        <dbReference type="ChEBI" id="CHEBI:37565"/>
    </ligand>
</feature>
<dbReference type="EC" id="2.7.7.77" evidence="8"/>
<comment type="catalytic activity">
    <reaction evidence="8">
        <text>Mo-molybdopterin + GTP + H(+) = Mo-molybdopterin guanine dinucleotide + diphosphate</text>
        <dbReference type="Rhea" id="RHEA:34243"/>
        <dbReference type="ChEBI" id="CHEBI:15378"/>
        <dbReference type="ChEBI" id="CHEBI:33019"/>
        <dbReference type="ChEBI" id="CHEBI:37565"/>
        <dbReference type="ChEBI" id="CHEBI:71302"/>
        <dbReference type="ChEBI" id="CHEBI:71310"/>
        <dbReference type="EC" id="2.7.7.77"/>
    </reaction>
</comment>
<evidence type="ECO:0000256" key="4">
    <source>
        <dbReference type="ARBA" id="ARBA00022741"/>
    </source>
</evidence>
<evidence type="ECO:0000256" key="7">
    <source>
        <dbReference type="ARBA" id="ARBA00023150"/>
    </source>
</evidence>
<reference evidence="11" key="1">
    <citation type="submission" date="2016-10" db="EMBL/GenBank/DDBJ databases">
        <authorList>
            <person name="Varghese N."/>
            <person name="Submissions S."/>
        </authorList>
    </citation>
    <scope>NUCLEOTIDE SEQUENCE [LARGE SCALE GENOMIC DNA]</scope>
    <source>
        <strain evidence="11">DSM 22376</strain>
    </source>
</reference>
<evidence type="ECO:0000256" key="2">
    <source>
        <dbReference type="ARBA" id="ARBA00022679"/>
    </source>
</evidence>
<evidence type="ECO:0000259" key="9">
    <source>
        <dbReference type="Pfam" id="PF12804"/>
    </source>
</evidence>
<keyword evidence="5 8" id="KW-0460">Magnesium</keyword>
<comment type="subcellular location">
    <subcellularLocation>
        <location evidence="8">Cytoplasm</location>
    </subcellularLocation>
</comment>
<sequence length="189" mass="21195">MKNTITAFILAGGKSQRMGTDKGLLPLNGKPFVSHICEAVSPIVGENIVIVSSNTDYDFLGYTRIEDIIKDKGPVGGIYTALQQSKTKLNFVLSVDAPLVTTELLLWILENHSNSFLMTQVQANDKSYPLIAIYDQSLVTVFEENLRNDQLRLRSVRDEVAHQTIVVPAKWKDQVQNINTQEEYQKIIS</sequence>
<gene>
    <name evidence="8" type="primary">mobA</name>
    <name evidence="10" type="ORF">SAMN05443667_101494</name>
</gene>
<keyword evidence="3 8" id="KW-0479">Metal-binding</keyword>
<keyword evidence="1 8" id="KW-0963">Cytoplasm</keyword>
<keyword evidence="10" id="KW-0548">Nucleotidyltransferase</keyword>
<dbReference type="Gene3D" id="3.90.550.10">
    <property type="entry name" value="Spore Coat Polysaccharide Biosynthesis Protein SpsA, Chain A"/>
    <property type="match status" value="1"/>
</dbReference>
<evidence type="ECO:0000313" key="10">
    <source>
        <dbReference type="EMBL" id="SDZ97875.1"/>
    </source>
</evidence>
<dbReference type="InterPro" id="IPR029044">
    <property type="entry name" value="Nucleotide-diphossugar_trans"/>
</dbReference>
<protein>
    <recommendedName>
        <fullName evidence="8">Probable molybdenum cofactor guanylyltransferase</fullName>
        <shortName evidence="8">MoCo guanylyltransferase</shortName>
        <ecNumber evidence="8">2.7.7.77</ecNumber>
    </recommendedName>
    <alternativeName>
        <fullName evidence="8">GTP:molybdopterin guanylyltransferase</fullName>
    </alternativeName>
    <alternativeName>
        <fullName evidence="8">Mo-MPT guanylyltransferase</fullName>
    </alternativeName>
    <alternativeName>
        <fullName evidence="8">Molybdopterin guanylyltransferase</fullName>
    </alternativeName>
    <alternativeName>
        <fullName evidence="8">Molybdopterin-guanine dinucleotide synthase</fullName>
        <shortName evidence="8">MGD synthase</shortName>
    </alternativeName>
</protein>
<evidence type="ECO:0000256" key="6">
    <source>
        <dbReference type="ARBA" id="ARBA00023134"/>
    </source>
</evidence>
<proteinExistence type="inferred from homology"/>
<accession>A0A1H3XEN1</accession>
<dbReference type="SUPFAM" id="SSF53448">
    <property type="entry name" value="Nucleotide-diphospho-sugar transferases"/>
    <property type="match status" value="1"/>
</dbReference>
<evidence type="ECO:0000256" key="1">
    <source>
        <dbReference type="ARBA" id="ARBA00022490"/>
    </source>
</evidence>
<dbReference type="GO" id="GO:0005737">
    <property type="term" value="C:cytoplasm"/>
    <property type="evidence" value="ECO:0007669"/>
    <property type="project" value="UniProtKB-SubCell"/>
</dbReference>
<dbReference type="InterPro" id="IPR025877">
    <property type="entry name" value="MobA-like_NTP_Trfase"/>
</dbReference>
<comment type="cofactor">
    <cofactor evidence="8">
        <name>Mg(2+)</name>
        <dbReference type="ChEBI" id="CHEBI:18420"/>
    </cofactor>
</comment>
<dbReference type="AlphaFoldDB" id="A0A1H3XEN1"/>
<keyword evidence="2 8" id="KW-0808">Transferase</keyword>
<dbReference type="GO" id="GO:0006777">
    <property type="term" value="P:Mo-molybdopterin cofactor biosynthetic process"/>
    <property type="evidence" value="ECO:0007669"/>
    <property type="project" value="UniProtKB-KW"/>
</dbReference>
<keyword evidence="11" id="KW-1185">Reference proteome</keyword>